<reference evidence="8" key="1">
    <citation type="submission" date="2008-01" db="EMBL/GenBank/DDBJ databases">
        <title>Complete sequence of chromosome of Caulobacter sp. K31.</title>
        <authorList>
            <consortium name="US DOE Joint Genome Institute"/>
            <person name="Copeland A."/>
            <person name="Lucas S."/>
            <person name="Lapidus A."/>
            <person name="Barry K."/>
            <person name="Glavina del Rio T."/>
            <person name="Dalin E."/>
            <person name="Tice H."/>
            <person name="Pitluck S."/>
            <person name="Bruce D."/>
            <person name="Goodwin L."/>
            <person name="Thompson L.S."/>
            <person name="Brettin T."/>
            <person name="Detter J.C."/>
            <person name="Han C."/>
            <person name="Schmutz J."/>
            <person name="Larimer F."/>
            <person name="Land M."/>
            <person name="Hauser L."/>
            <person name="Kyrpides N."/>
            <person name="Kim E."/>
            <person name="Stephens C."/>
            <person name="Richardson P."/>
        </authorList>
    </citation>
    <scope>NUCLEOTIDE SEQUENCE [LARGE SCALE GENOMIC DNA]</scope>
    <source>
        <strain evidence="8">K31</strain>
    </source>
</reference>
<proteinExistence type="inferred from homology"/>
<dbReference type="GO" id="GO:0005886">
    <property type="term" value="C:plasma membrane"/>
    <property type="evidence" value="ECO:0007669"/>
    <property type="project" value="TreeGrafter"/>
</dbReference>
<keyword evidence="5 6" id="KW-0472">Membrane</keyword>
<dbReference type="Pfam" id="PF04241">
    <property type="entry name" value="DUF423"/>
    <property type="match status" value="1"/>
</dbReference>
<dbReference type="HOGENOM" id="CLU_096548_3_1_5"/>
<evidence type="ECO:0000256" key="4">
    <source>
        <dbReference type="ARBA" id="ARBA00022989"/>
    </source>
</evidence>
<keyword evidence="4 6" id="KW-1133">Transmembrane helix</keyword>
<evidence type="ECO:0008006" key="9">
    <source>
        <dbReference type="Google" id="ProtNLM"/>
    </source>
</evidence>
<keyword evidence="3 6" id="KW-0812">Transmembrane</keyword>
<dbReference type="STRING" id="366602.Caul_1603"/>
<gene>
    <name evidence="8" type="ordered locus">Caul_1603</name>
</gene>
<feature type="signal peptide" evidence="7">
    <location>
        <begin position="1"/>
        <end position="26"/>
    </location>
</feature>
<accession>B0T1H5</accession>
<dbReference type="AlphaFoldDB" id="B0T1H5"/>
<protein>
    <recommendedName>
        <fullName evidence="9">DUF423 domain-containing protein</fullName>
    </recommendedName>
</protein>
<evidence type="ECO:0000256" key="1">
    <source>
        <dbReference type="ARBA" id="ARBA00004141"/>
    </source>
</evidence>
<dbReference type="PANTHER" id="PTHR43461">
    <property type="entry name" value="TRANSMEMBRANE PROTEIN 256"/>
    <property type="match status" value="1"/>
</dbReference>
<evidence type="ECO:0000313" key="8">
    <source>
        <dbReference type="EMBL" id="ABZ70732.1"/>
    </source>
</evidence>
<dbReference type="EMBL" id="CP000927">
    <property type="protein sequence ID" value="ABZ70732.1"/>
    <property type="molecule type" value="Genomic_DNA"/>
</dbReference>
<sequence length="126" mass="13084" precursor="true">MMRGAGLVVRLAALSGFLAVAFGAFAAHGVKDPHAAELLHTGALYQMTHALAVFGWLAVRKTGAKAGVAIPALFLVGTLLFSGSLYALAFGAPHMMGLVTPFGGLCFLAGWLMLAWRAGLIESERA</sequence>
<evidence type="ECO:0000256" key="2">
    <source>
        <dbReference type="ARBA" id="ARBA00009694"/>
    </source>
</evidence>
<dbReference type="InterPro" id="IPR006696">
    <property type="entry name" value="DUF423"/>
</dbReference>
<evidence type="ECO:0000256" key="7">
    <source>
        <dbReference type="SAM" id="SignalP"/>
    </source>
</evidence>
<organism evidence="8">
    <name type="scientific">Caulobacter sp. (strain K31)</name>
    <dbReference type="NCBI Taxonomy" id="366602"/>
    <lineage>
        <taxon>Bacteria</taxon>
        <taxon>Pseudomonadati</taxon>
        <taxon>Pseudomonadota</taxon>
        <taxon>Alphaproteobacteria</taxon>
        <taxon>Caulobacterales</taxon>
        <taxon>Caulobacteraceae</taxon>
        <taxon>Caulobacter</taxon>
    </lineage>
</organism>
<dbReference type="PANTHER" id="PTHR43461:SF1">
    <property type="entry name" value="TRANSMEMBRANE PROTEIN 256"/>
    <property type="match status" value="1"/>
</dbReference>
<feature type="transmembrane region" description="Helical" evidence="6">
    <location>
        <begin position="66"/>
        <end position="89"/>
    </location>
</feature>
<keyword evidence="7" id="KW-0732">Signal</keyword>
<feature type="chain" id="PRO_5002755336" description="DUF423 domain-containing protein" evidence="7">
    <location>
        <begin position="27"/>
        <end position="126"/>
    </location>
</feature>
<feature type="transmembrane region" description="Helical" evidence="6">
    <location>
        <begin position="95"/>
        <end position="116"/>
    </location>
</feature>
<feature type="transmembrane region" description="Helical" evidence="6">
    <location>
        <begin position="42"/>
        <end position="59"/>
    </location>
</feature>
<evidence type="ECO:0000256" key="3">
    <source>
        <dbReference type="ARBA" id="ARBA00022692"/>
    </source>
</evidence>
<evidence type="ECO:0000256" key="6">
    <source>
        <dbReference type="SAM" id="Phobius"/>
    </source>
</evidence>
<name>B0T1H5_CAUSK</name>
<dbReference type="eggNOG" id="COG2363">
    <property type="taxonomic scope" value="Bacteria"/>
</dbReference>
<evidence type="ECO:0000256" key="5">
    <source>
        <dbReference type="ARBA" id="ARBA00023136"/>
    </source>
</evidence>
<comment type="similarity">
    <text evidence="2">Belongs to the UPF0382 family.</text>
</comment>
<dbReference type="KEGG" id="cak:Caul_1603"/>
<comment type="subcellular location">
    <subcellularLocation>
        <location evidence="1">Membrane</location>
        <topology evidence="1">Multi-pass membrane protein</topology>
    </subcellularLocation>
</comment>